<keyword evidence="2" id="KW-1185">Reference proteome</keyword>
<accession>A0ACB7TPN3</accession>
<proteinExistence type="predicted"/>
<evidence type="ECO:0000313" key="1">
    <source>
        <dbReference type="EMBL" id="KAH6948297.1"/>
    </source>
</evidence>
<organism evidence="1 2">
    <name type="scientific">Hyalomma asiaticum</name>
    <name type="common">Tick</name>
    <dbReference type="NCBI Taxonomy" id="266040"/>
    <lineage>
        <taxon>Eukaryota</taxon>
        <taxon>Metazoa</taxon>
        <taxon>Ecdysozoa</taxon>
        <taxon>Arthropoda</taxon>
        <taxon>Chelicerata</taxon>
        <taxon>Arachnida</taxon>
        <taxon>Acari</taxon>
        <taxon>Parasitiformes</taxon>
        <taxon>Ixodida</taxon>
        <taxon>Ixodoidea</taxon>
        <taxon>Ixodidae</taxon>
        <taxon>Hyalomminae</taxon>
        <taxon>Hyalomma</taxon>
    </lineage>
</organism>
<evidence type="ECO:0000313" key="2">
    <source>
        <dbReference type="Proteomes" id="UP000821845"/>
    </source>
</evidence>
<gene>
    <name evidence="1" type="ORF">HPB50_023351</name>
</gene>
<dbReference type="EMBL" id="CM023481">
    <property type="protein sequence ID" value="KAH6948297.1"/>
    <property type="molecule type" value="Genomic_DNA"/>
</dbReference>
<name>A0ACB7TPN3_HYAAI</name>
<comment type="caution">
    <text evidence="1">The sequence shown here is derived from an EMBL/GenBank/DDBJ whole genome shotgun (WGS) entry which is preliminary data.</text>
</comment>
<sequence>MAGGPLFDRARASRPTSVQESRSPLSKVKSSRQMALAARVASSRVLCTKVKLATLNIRGELYRPITERDIDVLAVQETKVDCEKETCSMPDPSVPATAEMAQP</sequence>
<protein>
    <submittedName>
        <fullName evidence="1">Uncharacterized protein</fullName>
    </submittedName>
</protein>
<dbReference type="Proteomes" id="UP000821845">
    <property type="component" value="Chromosome 1"/>
</dbReference>
<reference evidence="1" key="1">
    <citation type="submission" date="2020-05" db="EMBL/GenBank/DDBJ databases">
        <title>Large-scale comparative analyses of tick genomes elucidate their genetic diversity and vector capacities.</title>
        <authorList>
            <person name="Jia N."/>
            <person name="Wang J."/>
            <person name="Shi W."/>
            <person name="Du L."/>
            <person name="Sun Y."/>
            <person name="Zhan W."/>
            <person name="Jiang J."/>
            <person name="Wang Q."/>
            <person name="Zhang B."/>
            <person name="Ji P."/>
            <person name="Sakyi L.B."/>
            <person name="Cui X."/>
            <person name="Yuan T."/>
            <person name="Jiang B."/>
            <person name="Yang W."/>
            <person name="Lam T.T.-Y."/>
            <person name="Chang Q."/>
            <person name="Ding S."/>
            <person name="Wang X."/>
            <person name="Zhu J."/>
            <person name="Ruan X."/>
            <person name="Zhao L."/>
            <person name="Wei J."/>
            <person name="Que T."/>
            <person name="Du C."/>
            <person name="Cheng J."/>
            <person name="Dai P."/>
            <person name="Han X."/>
            <person name="Huang E."/>
            <person name="Gao Y."/>
            <person name="Liu J."/>
            <person name="Shao H."/>
            <person name="Ye R."/>
            <person name="Li L."/>
            <person name="Wei W."/>
            <person name="Wang X."/>
            <person name="Wang C."/>
            <person name="Yang T."/>
            <person name="Huo Q."/>
            <person name="Li W."/>
            <person name="Guo W."/>
            <person name="Chen H."/>
            <person name="Zhou L."/>
            <person name="Ni X."/>
            <person name="Tian J."/>
            <person name="Zhou Y."/>
            <person name="Sheng Y."/>
            <person name="Liu T."/>
            <person name="Pan Y."/>
            <person name="Xia L."/>
            <person name="Li J."/>
            <person name="Zhao F."/>
            <person name="Cao W."/>
        </authorList>
    </citation>
    <scope>NUCLEOTIDE SEQUENCE</scope>
    <source>
        <strain evidence="1">Hyas-2018</strain>
    </source>
</reference>